<keyword evidence="3" id="KW-1185">Reference proteome</keyword>
<reference evidence="3" key="1">
    <citation type="journal article" date="2011" name="MBio">
        <title>Novel metabolic attributes of the genus Cyanothece, comprising a group of unicellular nitrogen-fixing Cyanobacteria.</title>
        <authorList>
            <person name="Bandyopadhyay A."/>
            <person name="Elvitigala T."/>
            <person name="Welsh E."/>
            <person name="Stockel J."/>
            <person name="Liberton M."/>
            <person name="Min H."/>
            <person name="Sherman L.A."/>
            <person name="Pakrasi H.B."/>
        </authorList>
    </citation>
    <scope>NUCLEOTIDE SEQUENCE [LARGE SCALE GENOMIC DNA]</scope>
    <source>
        <strain evidence="3">PCC 8801</strain>
    </source>
</reference>
<evidence type="ECO:0000313" key="3">
    <source>
        <dbReference type="Proteomes" id="UP000008204"/>
    </source>
</evidence>
<evidence type="ECO:0008006" key="4">
    <source>
        <dbReference type="Google" id="ProtNLM"/>
    </source>
</evidence>
<sequence length="255" mass="26493">MNNMKPVKTLLSLSFATLGSLATATLSAQAAPVVFFDNMFTGATSFDSTVNSVDGTLNVDTWTSLPQGATIINRTDYSVTKVDGSAMFPSVYTLFGSSPSTNTSGQTIDISPSSSDVELSRLGSAIQFTFTTPVNGFGLEVGDWATCCQPSNLYISFDGGTPILVGASTVFGDQFLTNGGAGVFVGAIDDSGTFSSVQFWGNGVGEFLVAGGEIRYARVEEGSLTSVPEPATALSLLTIGVLSTAAKLKQYNKKS</sequence>
<dbReference type="Proteomes" id="UP000008204">
    <property type="component" value="Chromosome"/>
</dbReference>
<gene>
    <name evidence="2" type="ordered locus">PCC8801_2127</name>
</gene>
<feature type="signal peptide" evidence="1">
    <location>
        <begin position="1"/>
        <end position="30"/>
    </location>
</feature>
<keyword evidence="1" id="KW-0732">Signal</keyword>
<dbReference type="EMBL" id="CP001287">
    <property type="protein sequence ID" value="ACK66159.1"/>
    <property type="molecule type" value="Genomic_DNA"/>
</dbReference>
<dbReference type="eggNOG" id="COG4625">
    <property type="taxonomic scope" value="Bacteria"/>
</dbReference>
<feature type="chain" id="PRO_5002856187" description="PEP-CTERM protein-sorting domain-containing protein" evidence="1">
    <location>
        <begin position="31"/>
        <end position="255"/>
    </location>
</feature>
<dbReference type="AlphaFoldDB" id="B7K012"/>
<evidence type="ECO:0000313" key="2">
    <source>
        <dbReference type="EMBL" id="ACK66159.1"/>
    </source>
</evidence>
<evidence type="ECO:0000256" key="1">
    <source>
        <dbReference type="SAM" id="SignalP"/>
    </source>
</evidence>
<accession>B7K012</accession>
<dbReference type="OrthoDB" id="509611at2"/>
<dbReference type="KEGG" id="cyp:PCC8801_2127"/>
<organism evidence="2 3">
    <name type="scientific">Rippkaea orientalis (strain PCC 8801 / RF-1)</name>
    <name type="common">Cyanothece sp. (strain PCC 8801)</name>
    <dbReference type="NCBI Taxonomy" id="41431"/>
    <lineage>
        <taxon>Bacteria</taxon>
        <taxon>Bacillati</taxon>
        <taxon>Cyanobacteriota</taxon>
        <taxon>Cyanophyceae</taxon>
        <taxon>Oscillatoriophycideae</taxon>
        <taxon>Chroococcales</taxon>
        <taxon>Aphanothecaceae</taxon>
        <taxon>Rippkaea</taxon>
        <taxon>Rippkaea orientalis</taxon>
    </lineage>
</organism>
<protein>
    <recommendedName>
        <fullName evidence="4">PEP-CTERM protein-sorting domain-containing protein</fullName>
    </recommendedName>
</protein>
<proteinExistence type="predicted"/>
<dbReference type="HOGENOM" id="CLU_1034193_0_0_3"/>
<name>B7K012_RIPO1</name>